<evidence type="ECO:0000313" key="4">
    <source>
        <dbReference type="Proteomes" id="UP000783863"/>
    </source>
</evidence>
<organism evidence="3 4">
    <name type="scientific">Haloarcula salinisoli</name>
    <dbReference type="NCBI Taxonomy" id="2487746"/>
    <lineage>
        <taxon>Archaea</taxon>
        <taxon>Methanobacteriati</taxon>
        <taxon>Methanobacteriota</taxon>
        <taxon>Stenosarchaea group</taxon>
        <taxon>Halobacteria</taxon>
        <taxon>Halobacteriales</taxon>
        <taxon>Haloarculaceae</taxon>
        <taxon>Haloarcula</taxon>
    </lineage>
</organism>
<feature type="coiled-coil region" evidence="1">
    <location>
        <begin position="21"/>
        <end position="48"/>
    </location>
</feature>
<dbReference type="SUPFAM" id="SSF69075">
    <property type="entry name" value="Glutamyl tRNA-reductase dimerization domain"/>
    <property type="match status" value="1"/>
</dbReference>
<sequence length="89" mass="9567">MAVQDEPESTGVATARDRLDREAAAVRTEQLEQALSKLREEGDLTDEQRAAVEALSERLVDGLLAAPRAGLCDSADRAAAARTVLELFD</sequence>
<feature type="domain" description="Tetrapyrrole biosynthesis glutamyl-tRNA reductase dimerisation" evidence="2">
    <location>
        <begin position="18"/>
        <end position="88"/>
    </location>
</feature>
<keyword evidence="4" id="KW-1185">Reference proteome</keyword>
<name>A0A8J8C926_9EURY</name>
<evidence type="ECO:0000259" key="2">
    <source>
        <dbReference type="Pfam" id="PF00745"/>
    </source>
</evidence>
<proteinExistence type="predicted"/>
<evidence type="ECO:0000313" key="3">
    <source>
        <dbReference type="EMBL" id="MBX0303764.1"/>
    </source>
</evidence>
<dbReference type="GO" id="GO:0008883">
    <property type="term" value="F:glutamyl-tRNA reductase activity"/>
    <property type="evidence" value="ECO:0007669"/>
    <property type="project" value="InterPro"/>
</dbReference>
<dbReference type="InterPro" id="IPR015896">
    <property type="entry name" value="4pyrrol_synth_GluRdtase_dimer"/>
</dbReference>
<dbReference type="GO" id="GO:0050661">
    <property type="term" value="F:NADP binding"/>
    <property type="evidence" value="ECO:0007669"/>
    <property type="project" value="InterPro"/>
</dbReference>
<dbReference type="InterPro" id="IPR036453">
    <property type="entry name" value="GluRdtase_dimer_dom_sf"/>
</dbReference>
<keyword evidence="1" id="KW-0175">Coiled coil</keyword>
<dbReference type="RefSeq" id="WP_220587954.1">
    <property type="nucleotide sequence ID" value="NZ_RKLQ01000001.1"/>
</dbReference>
<comment type="caution">
    <text evidence="3">The sequence shown here is derived from an EMBL/GenBank/DDBJ whole genome shotgun (WGS) entry which is preliminary data.</text>
</comment>
<dbReference type="GO" id="GO:0033014">
    <property type="term" value="P:tetrapyrrole biosynthetic process"/>
    <property type="evidence" value="ECO:0007669"/>
    <property type="project" value="InterPro"/>
</dbReference>
<accession>A0A8J8C926</accession>
<dbReference type="Pfam" id="PF00745">
    <property type="entry name" value="GlutR_dimer"/>
    <property type="match status" value="1"/>
</dbReference>
<gene>
    <name evidence="3" type="ORF">EGD98_08775</name>
</gene>
<dbReference type="AlphaFoldDB" id="A0A8J8C926"/>
<reference evidence="3" key="1">
    <citation type="submission" date="2021-06" db="EMBL/GenBank/DDBJ databases">
        <title>Halomicroarcula sp. F24A a new haloarchaeum isolated from saline soil.</title>
        <authorList>
            <person name="Duran-Viseras A."/>
            <person name="Sanchez-Porro C."/>
            <person name="Ventosa A."/>
        </authorList>
    </citation>
    <scope>NUCLEOTIDE SEQUENCE</scope>
    <source>
        <strain evidence="3">F24A</strain>
    </source>
</reference>
<evidence type="ECO:0000256" key="1">
    <source>
        <dbReference type="SAM" id="Coils"/>
    </source>
</evidence>
<dbReference type="Proteomes" id="UP000783863">
    <property type="component" value="Unassembled WGS sequence"/>
</dbReference>
<dbReference type="EMBL" id="RKLQ01000001">
    <property type="protein sequence ID" value="MBX0303764.1"/>
    <property type="molecule type" value="Genomic_DNA"/>
</dbReference>
<protein>
    <submittedName>
        <fullName evidence="3">Glutamyl-tRNA reductase</fullName>
    </submittedName>
</protein>